<feature type="domain" description="Helicase-associated" evidence="1">
    <location>
        <begin position="18"/>
        <end position="56"/>
    </location>
</feature>
<dbReference type="EMBL" id="JALLPJ020001128">
    <property type="protein sequence ID" value="KAL3775895.1"/>
    <property type="molecule type" value="Genomic_DNA"/>
</dbReference>
<dbReference type="Gene3D" id="6.10.140.530">
    <property type="match status" value="3"/>
</dbReference>
<accession>A0ABD3NJ14</accession>
<protein>
    <recommendedName>
        <fullName evidence="1">Helicase-associated domain-containing protein</fullName>
    </recommendedName>
</protein>
<gene>
    <name evidence="2" type="ORF">ACHAWO_012913</name>
</gene>
<reference evidence="2 3" key="1">
    <citation type="submission" date="2024-10" db="EMBL/GenBank/DDBJ databases">
        <title>Updated reference genomes for cyclostephanoid diatoms.</title>
        <authorList>
            <person name="Roberts W.R."/>
            <person name="Alverson A.J."/>
        </authorList>
    </citation>
    <scope>NUCLEOTIDE SEQUENCE [LARGE SCALE GENOMIC DNA]</scope>
    <source>
        <strain evidence="2 3">AJA010-31</strain>
    </source>
</reference>
<comment type="caution">
    <text evidence="2">The sequence shown here is derived from an EMBL/GenBank/DDBJ whole genome shotgun (WGS) entry which is preliminary data.</text>
</comment>
<feature type="domain" description="Helicase-associated" evidence="1">
    <location>
        <begin position="62"/>
        <end position="123"/>
    </location>
</feature>
<keyword evidence="3" id="KW-1185">Reference proteome</keyword>
<dbReference type="PANTHER" id="PTHR33418">
    <property type="entry name" value="HELICASE-ASSOCIATED"/>
    <property type="match status" value="1"/>
</dbReference>
<evidence type="ECO:0000313" key="2">
    <source>
        <dbReference type="EMBL" id="KAL3775895.1"/>
    </source>
</evidence>
<organism evidence="2 3">
    <name type="scientific">Cyclotella atomus</name>
    <dbReference type="NCBI Taxonomy" id="382360"/>
    <lineage>
        <taxon>Eukaryota</taxon>
        <taxon>Sar</taxon>
        <taxon>Stramenopiles</taxon>
        <taxon>Ochrophyta</taxon>
        <taxon>Bacillariophyta</taxon>
        <taxon>Coscinodiscophyceae</taxon>
        <taxon>Thalassiosirophycidae</taxon>
        <taxon>Stephanodiscales</taxon>
        <taxon>Stephanodiscaceae</taxon>
        <taxon>Cyclotella</taxon>
    </lineage>
</organism>
<dbReference type="PANTHER" id="PTHR33418:SF1">
    <property type="entry name" value="HELICASE-ASSOCIATED DOMAIN-CONTAINING PROTEIN"/>
    <property type="match status" value="1"/>
</dbReference>
<name>A0ABD3NJ14_9STRA</name>
<proteinExistence type="predicted"/>
<dbReference type="Proteomes" id="UP001530400">
    <property type="component" value="Unassembled WGS sequence"/>
</dbReference>
<sequence length="181" mass="21420">MHKDKLDTLGFCFGHYEALWHEQYAKLIAFQAEPGHCRVPSNYKDSALSKWVNTQRLLLDGWEEQHAKLVAYKEEHGHCKVPGSYKDRSLADWVRRQRKKYNGVKGKGEIKESRVKLLNDIGFTWRAHGHEIVPWEDRLQQLIEYKQEHRNMLVPRSYDPNPPLGHWVQSMRQQYKNGKLS</sequence>
<dbReference type="Pfam" id="PF03457">
    <property type="entry name" value="HA"/>
    <property type="match status" value="3"/>
</dbReference>
<dbReference type="InterPro" id="IPR005114">
    <property type="entry name" value="Helicase_assoc"/>
</dbReference>
<dbReference type="AlphaFoldDB" id="A0ABD3NJ14"/>
<evidence type="ECO:0000313" key="3">
    <source>
        <dbReference type="Proteomes" id="UP001530400"/>
    </source>
</evidence>
<feature type="domain" description="Helicase-associated" evidence="1">
    <location>
        <begin position="134"/>
        <end position="181"/>
    </location>
</feature>
<evidence type="ECO:0000259" key="1">
    <source>
        <dbReference type="Pfam" id="PF03457"/>
    </source>
</evidence>